<dbReference type="AlphaFoldDB" id="A0A2T5UW13"/>
<sequence>MIRSRNAPPISIGVQDEFKYEFVLLDGRYRK</sequence>
<evidence type="ECO:0000313" key="1">
    <source>
        <dbReference type="EMBL" id="PTW55703.1"/>
    </source>
</evidence>
<proteinExistence type="predicted"/>
<name>A0A2T5UW13_9HYPH</name>
<dbReference type="EMBL" id="QAYG01000012">
    <property type="protein sequence ID" value="PTW55703.1"/>
    <property type="molecule type" value="Genomic_DNA"/>
</dbReference>
<reference evidence="1 2" key="1">
    <citation type="submission" date="2018-04" db="EMBL/GenBank/DDBJ databases">
        <title>Genomic Encyclopedia of Archaeal and Bacterial Type Strains, Phase II (KMG-II): from individual species to whole genera.</title>
        <authorList>
            <person name="Goeker M."/>
        </authorList>
    </citation>
    <scope>NUCLEOTIDE SEQUENCE [LARGE SCALE GENOMIC DNA]</scope>
    <source>
        <strain evidence="1 2">DSM 23382</strain>
    </source>
</reference>
<dbReference type="Proteomes" id="UP000244081">
    <property type="component" value="Unassembled WGS sequence"/>
</dbReference>
<organism evidence="1 2">
    <name type="scientific">Breoghania corrubedonensis</name>
    <dbReference type="NCBI Taxonomy" id="665038"/>
    <lineage>
        <taxon>Bacteria</taxon>
        <taxon>Pseudomonadati</taxon>
        <taxon>Pseudomonadota</taxon>
        <taxon>Alphaproteobacteria</taxon>
        <taxon>Hyphomicrobiales</taxon>
        <taxon>Stappiaceae</taxon>
        <taxon>Breoghania</taxon>
    </lineage>
</organism>
<gene>
    <name evidence="1" type="ORF">C8N35_11227</name>
</gene>
<protein>
    <submittedName>
        <fullName evidence="1">Uncharacterized protein</fullName>
    </submittedName>
</protein>
<evidence type="ECO:0000313" key="2">
    <source>
        <dbReference type="Proteomes" id="UP000244081"/>
    </source>
</evidence>
<comment type="caution">
    <text evidence="1">The sequence shown here is derived from an EMBL/GenBank/DDBJ whole genome shotgun (WGS) entry which is preliminary data.</text>
</comment>
<keyword evidence="2" id="KW-1185">Reference proteome</keyword>
<accession>A0A2T5UW13</accession>